<dbReference type="NCBIfam" id="TIGR01469">
    <property type="entry name" value="cobA_cysG_Cterm"/>
    <property type="match status" value="1"/>
</dbReference>
<dbReference type="InterPro" id="IPR000878">
    <property type="entry name" value="4pyrrol_Mease"/>
</dbReference>
<dbReference type="InterPro" id="IPR050161">
    <property type="entry name" value="Siro_Cobalamin_biosynth"/>
</dbReference>
<dbReference type="InterPro" id="IPR003754">
    <property type="entry name" value="4pyrrol_synth_uPrphyn_synth"/>
</dbReference>
<dbReference type="Proteomes" id="UP000005753">
    <property type="component" value="Chromosome"/>
</dbReference>
<dbReference type="InterPro" id="IPR003043">
    <property type="entry name" value="Uropor_MeTrfase_CS"/>
</dbReference>
<keyword evidence="5" id="KW-0627">Porphyrin biosynthesis</keyword>
<dbReference type="Gene3D" id="3.30.950.10">
    <property type="entry name" value="Methyltransferase, Cobalt-precorrin-4 Transmethylase, Domain 2"/>
    <property type="match status" value="1"/>
</dbReference>
<evidence type="ECO:0000313" key="9">
    <source>
        <dbReference type="EMBL" id="EIM58299.1"/>
    </source>
</evidence>
<dbReference type="GO" id="GO:0019354">
    <property type="term" value="P:siroheme biosynthetic process"/>
    <property type="evidence" value="ECO:0007669"/>
    <property type="project" value="InterPro"/>
</dbReference>
<reference evidence="9 10" key="2">
    <citation type="submission" date="2012-02" db="EMBL/GenBank/DDBJ databases">
        <title>Improved High-Quality Draft sequence of Eubacterium cellulosolvens 6.</title>
        <authorList>
            <consortium name="US DOE Joint Genome Institute"/>
            <person name="Lucas S."/>
            <person name="Han J."/>
            <person name="Lapidus A."/>
            <person name="Cheng J.-F."/>
            <person name="Goodwin L."/>
            <person name="Pitluck S."/>
            <person name="Peters L."/>
            <person name="Mikhailova N."/>
            <person name="Gu W."/>
            <person name="Detter J.C."/>
            <person name="Han C."/>
            <person name="Tapia R."/>
            <person name="Land M."/>
            <person name="Hauser L."/>
            <person name="Kyrpides N."/>
            <person name="Ivanova N."/>
            <person name="Pagani I."/>
            <person name="Johnson E."/>
            <person name="Mukhopadhyay B."/>
            <person name="Anderson I."/>
            <person name="Woyke T."/>
        </authorList>
    </citation>
    <scope>NUCLEOTIDE SEQUENCE [LARGE SCALE GENOMIC DNA]</scope>
    <source>
        <strain evidence="9 10">6</strain>
    </source>
</reference>
<keyword evidence="10" id="KW-1185">Reference proteome</keyword>
<dbReference type="GO" id="GO:0032259">
    <property type="term" value="P:methylation"/>
    <property type="evidence" value="ECO:0007669"/>
    <property type="project" value="UniProtKB-KW"/>
</dbReference>
<dbReference type="NCBIfam" id="NF004790">
    <property type="entry name" value="PRK06136.1"/>
    <property type="match status" value="1"/>
</dbReference>
<dbReference type="Gene3D" id="3.40.50.10090">
    <property type="match status" value="2"/>
</dbReference>
<name>I5AWX6_EUBC6</name>
<protein>
    <recommendedName>
        <fullName evidence="1">uroporphyrinogen-III C-methyltransferase</fullName>
        <ecNumber evidence="1">2.1.1.107</ecNumber>
    </recommendedName>
</protein>
<evidence type="ECO:0000256" key="5">
    <source>
        <dbReference type="ARBA" id="ARBA00023244"/>
    </source>
</evidence>
<dbReference type="InterPro" id="IPR014777">
    <property type="entry name" value="4pyrrole_Mease_sub1"/>
</dbReference>
<dbReference type="SUPFAM" id="SSF69618">
    <property type="entry name" value="HemD-like"/>
    <property type="match status" value="1"/>
</dbReference>
<organism evidence="9 10">
    <name type="scientific">Eubacterium cellulosolvens (strain ATCC 43171 / JCM 9499 / 6)</name>
    <name type="common">Cillobacterium cellulosolvens</name>
    <dbReference type="NCBI Taxonomy" id="633697"/>
    <lineage>
        <taxon>Bacteria</taxon>
        <taxon>Bacillati</taxon>
        <taxon>Bacillota</taxon>
        <taxon>Clostridia</taxon>
        <taxon>Eubacteriales</taxon>
        <taxon>Eubacteriaceae</taxon>
        <taxon>Eubacterium</taxon>
    </lineage>
</organism>
<evidence type="ECO:0000256" key="1">
    <source>
        <dbReference type="ARBA" id="ARBA00012162"/>
    </source>
</evidence>
<dbReference type="Pfam" id="PF00590">
    <property type="entry name" value="TP_methylase"/>
    <property type="match status" value="1"/>
</dbReference>
<dbReference type="Pfam" id="PF02602">
    <property type="entry name" value="HEM4"/>
    <property type="match status" value="1"/>
</dbReference>
<evidence type="ECO:0000256" key="2">
    <source>
        <dbReference type="ARBA" id="ARBA00022603"/>
    </source>
</evidence>
<dbReference type="FunFam" id="3.40.1010.10:FF:000001">
    <property type="entry name" value="Siroheme synthase"/>
    <property type="match status" value="1"/>
</dbReference>
<comment type="similarity">
    <text evidence="6">Belongs to the precorrin methyltransferase family.</text>
</comment>
<feature type="domain" description="Tetrapyrrole methylase" evidence="7">
    <location>
        <begin position="5"/>
        <end position="216"/>
    </location>
</feature>
<evidence type="ECO:0000313" key="10">
    <source>
        <dbReference type="Proteomes" id="UP000005753"/>
    </source>
</evidence>
<dbReference type="STRING" id="633697.EubceDRAFT1_2584"/>
<dbReference type="eggNOG" id="COG0007">
    <property type="taxonomic scope" value="Bacteria"/>
</dbReference>
<gene>
    <name evidence="9" type="ORF">EubceDRAFT1_2584</name>
</gene>
<dbReference type="AlphaFoldDB" id="I5AWX6"/>
<accession>I5AWX6</accession>
<dbReference type="PROSITE" id="PS00840">
    <property type="entry name" value="SUMT_2"/>
    <property type="match status" value="1"/>
</dbReference>
<reference evidence="9 10" key="1">
    <citation type="submission" date="2010-08" db="EMBL/GenBank/DDBJ databases">
        <authorList>
            <consortium name="US DOE Joint Genome Institute (JGI-PGF)"/>
            <person name="Lucas S."/>
            <person name="Copeland A."/>
            <person name="Lapidus A."/>
            <person name="Cheng J.-F."/>
            <person name="Bruce D."/>
            <person name="Goodwin L."/>
            <person name="Pitluck S."/>
            <person name="Land M.L."/>
            <person name="Hauser L."/>
            <person name="Chang Y.-J."/>
            <person name="Anderson I.J."/>
            <person name="Johnson E."/>
            <person name="Mulhopadhyay B."/>
            <person name="Kyrpides N."/>
            <person name="Woyke T.J."/>
        </authorList>
    </citation>
    <scope>NUCLEOTIDE SEQUENCE [LARGE SCALE GENOMIC DNA]</scope>
    <source>
        <strain evidence="9 10">6</strain>
    </source>
</reference>
<sequence length="505" mass="54683">MSVGKVFLVGAGPGDGKLMTIRGKEVLEKAEVVVYDSLLGPSVLAMIPDEAEAVYAGKRAGNHSMPQEQINALLLEKALEGKKVVRLKGGDPFLFGRGGEELELLAEQGIPFEVVPGISSSFAVPAYNGIPVTHRSYTSSVHIITGHRKNGSLDGIDFEALTKTGGTLVFLMGLAALPEICERLMTAGMPGDRAAAVLERGTQAGQRRVISTLAELPEKVKEAGILPPAIIVVGEVCRLSEDFSWYEKRPLAGYRILLTRPEGRSSKMEDALSALGAEVVASPGVRTVPVEDNGSLKAAIRNLEDYRWLLFTSPYGVRIFMEQMAADEVDVRKLAGVRLAALGKGTAAELKKYGLFADLIPPVYDVETLARCVRDQTEPEDRILVPRARLGNPVLGEILSDRRLEEIPVYETEYRRRSALSETALFEKGEVSCVVFTSSSSVKAFCARNEELDFSLVPAVCIGPQTAKTASESGMRTMVAEKAEMDELVRLVVRLAEEGEIPPVK</sequence>
<evidence type="ECO:0000256" key="3">
    <source>
        <dbReference type="ARBA" id="ARBA00022679"/>
    </source>
</evidence>
<evidence type="ECO:0000259" key="8">
    <source>
        <dbReference type="Pfam" id="PF02602"/>
    </source>
</evidence>
<dbReference type="CDD" id="cd06578">
    <property type="entry name" value="HemD"/>
    <property type="match status" value="1"/>
</dbReference>
<evidence type="ECO:0000259" key="7">
    <source>
        <dbReference type="Pfam" id="PF00590"/>
    </source>
</evidence>
<dbReference type="SUPFAM" id="SSF53790">
    <property type="entry name" value="Tetrapyrrole methylase"/>
    <property type="match status" value="1"/>
</dbReference>
<dbReference type="InterPro" id="IPR035996">
    <property type="entry name" value="4pyrrol_Methylase_sf"/>
</dbReference>
<dbReference type="InterPro" id="IPR006366">
    <property type="entry name" value="CobA/CysG_C"/>
</dbReference>
<evidence type="ECO:0000256" key="4">
    <source>
        <dbReference type="ARBA" id="ARBA00022691"/>
    </source>
</evidence>
<feature type="domain" description="Tetrapyrrole biosynthesis uroporphyrinogen III synthase" evidence="8">
    <location>
        <begin position="267"/>
        <end position="489"/>
    </location>
</feature>
<dbReference type="GO" id="GO:0004852">
    <property type="term" value="F:uroporphyrinogen-III synthase activity"/>
    <property type="evidence" value="ECO:0007669"/>
    <property type="project" value="InterPro"/>
</dbReference>
<dbReference type="EMBL" id="CM001487">
    <property type="protein sequence ID" value="EIM58299.1"/>
    <property type="molecule type" value="Genomic_DNA"/>
</dbReference>
<dbReference type="Gene3D" id="3.40.1010.10">
    <property type="entry name" value="Cobalt-precorrin-4 Transmethylase, Domain 1"/>
    <property type="match status" value="1"/>
</dbReference>
<keyword evidence="4" id="KW-0949">S-adenosyl-L-methionine</keyword>
<dbReference type="HOGENOM" id="CLU_011276_6_0_9"/>
<keyword evidence="3 6" id="KW-0808">Transferase</keyword>
<dbReference type="EC" id="2.1.1.107" evidence="1"/>
<dbReference type="PROSITE" id="PS00839">
    <property type="entry name" value="SUMT_1"/>
    <property type="match status" value="1"/>
</dbReference>
<dbReference type="PANTHER" id="PTHR45790">
    <property type="entry name" value="SIROHEME SYNTHASE-RELATED"/>
    <property type="match status" value="1"/>
</dbReference>
<evidence type="ECO:0000256" key="6">
    <source>
        <dbReference type="RuleBase" id="RU003960"/>
    </source>
</evidence>
<dbReference type="PANTHER" id="PTHR45790:SF3">
    <property type="entry name" value="S-ADENOSYL-L-METHIONINE-DEPENDENT UROPORPHYRINOGEN III METHYLTRANSFERASE, CHLOROPLASTIC"/>
    <property type="match status" value="1"/>
</dbReference>
<keyword evidence="2 6" id="KW-0489">Methyltransferase</keyword>
<dbReference type="GO" id="GO:0004851">
    <property type="term" value="F:uroporphyrin-III C-methyltransferase activity"/>
    <property type="evidence" value="ECO:0007669"/>
    <property type="project" value="UniProtKB-EC"/>
</dbReference>
<proteinExistence type="inferred from homology"/>
<dbReference type="InterPro" id="IPR014776">
    <property type="entry name" value="4pyrrole_Mease_sub2"/>
</dbReference>
<dbReference type="InterPro" id="IPR036108">
    <property type="entry name" value="4pyrrol_syn_uPrphyn_synt_sf"/>
</dbReference>
<dbReference type="CDD" id="cd11642">
    <property type="entry name" value="SUMT"/>
    <property type="match status" value="1"/>
</dbReference>
<dbReference type="FunFam" id="3.30.950.10:FF:000001">
    <property type="entry name" value="Siroheme synthase"/>
    <property type="match status" value="1"/>
</dbReference>